<organism evidence="5 6">
    <name type="scientific">Acinetobacter bereziniae</name>
    <name type="common">Acinetobacter genomosp. 10</name>
    <dbReference type="NCBI Taxonomy" id="106648"/>
    <lineage>
        <taxon>Bacteria</taxon>
        <taxon>Pseudomonadati</taxon>
        <taxon>Pseudomonadota</taxon>
        <taxon>Gammaproteobacteria</taxon>
        <taxon>Moraxellales</taxon>
        <taxon>Moraxellaceae</taxon>
        <taxon>Acinetobacter</taxon>
    </lineage>
</organism>
<dbReference type="InterPro" id="IPR009057">
    <property type="entry name" value="Homeodomain-like_sf"/>
</dbReference>
<accession>A0A833PGJ2</accession>
<dbReference type="PROSITE" id="PS50977">
    <property type="entry name" value="HTH_TETR_2"/>
    <property type="match status" value="1"/>
</dbReference>
<sequence length="213" mass="24675">MNTETPKKTRPRGRPSRTPKQIEESRQLIVASAKELFLSEGYQGVTMRKIAAKSECLPATLYAIFPNKRTILYHLWDTIFIQLFDYLYSTYQQSSQENRLYNLCVGFVDFWLNHPEDYTAIFTIDDRIPNQMEDNFVVNFNITQRFDIFISAIIEAQSFGQISAGDPNEINNIILCCIQGITFNLITIPEYPWGEPSRLKTETIRVMLIGLKN</sequence>
<feature type="domain" description="HTH tetR-type" evidence="4">
    <location>
        <begin position="23"/>
        <end position="83"/>
    </location>
</feature>
<dbReference type="EMBL" id="WNDP01000029">
    <property type="protein sequence ID" value="KAF1026042.1"/>
    <property type="molecule type" value="Genomic_DNA"/>
</dbReference>
<comment type="caution">
    <text evidence="5">The sequence shown here is derived from an EMBL/GenBank/DDBJ whole genome shotgun (WGS) entry which is preliminary data.</text>
</comment>
<gene>
    <name evidence="5" type="ORF">GAK29_01541</name>
</gene>
<name>A0A833PGJ2_ACIBZ</name>
<evidence type="ECO:0000256" key="3">
    <source>
        <dbReference type="SAM" id="MobiDB-lite"/>
    </source>
</evidence>
<feature type="DNA-binding region" description="H-T-H motif" evidence="2">
    <location>
        <begin position="46"/>
        <end position="65"/>
    </location>
</feature>
<dbReference type="Gene3D" id="1.10.357.10">
    <property type="entry name" value="Tetracycline Repressor, domain 2"/>
    <property type="match status" value="1"/>
</dbReference>
<protein>
    <recommendedName>
        <fullName evidence="4">HTH tetR-type domain-containing protein</fullName>
    </recommendedName>
</protein>
<evidence type="ECO:0000259" key="4">
    <source>
        <dbReference type="PROSITE" id="PS50977"/>
    </source>
</evidence>
<dbReference type="PANTHER" id="PTHR43479">
    <property type="entry name" value="ACREF/ENVCD OPERON REPRESSOR-RELATED"/>
    <property type="match status" value="1"/>
</dbReference>
<evidence type="ECO:0000313" key="6">
    <source>
        <dbReference type="Proteomes" id="UP000490535"/>
    </source>
</evidence>
<proteinExistence type="predicted"/>
<dbReference type="SUPFAM" id="SSF46689">
    <property type="entry name" value="Homeodomain-like"/>
    <property type="match status" value="1"/>
</dbReference>
<dbReference type="AlphaFoldDB" id="A0A833PGJ2"/>
<dbReference type="Pfam" id="PF00440">
    <property type="entry name" value="TetR_N"/>
    <property type="match status" value="1"/>
</dbReference>
<dbReference type="GO" id="GO:0003677">
    <property type="term" value="F:DNA binding"/>
    <property type="evidence" value="ECO:0007669"/>
    <property type="project" value="UniProtKB-UniRule"/>
</dbReference>
<feature type="compositionally biased region" description="Basic residues" evidence="3">
    <location>
        <begin position="8"/>
        <end position="17"/>
    </location>
</feature>
<dbReference type="InterPro" id="IPR001647">
    <property type="entry name" value="HTH_TetR"/>
</dbReference>
<evidence type="ECO:0000256" key="2">
    <source>
        <dbReference type="PROSITE-ProRule" id="PRU00335"/>
    </source>
</evidence>
<keyword evidence="1 2" id="KW-0238">DNA-binding</keyword>
<evidence type="ECO:0000256" key="1">
    <source>
        <dbReference type="ARBA" id="ARBA00023125"/>
    </source>
</evidence>
<dbReference type="PANTHER" id="PTHR43479:SF11">
    <property type="entry name" value="ACREF_ENVCD OPERON REPRESSOR-RELATED"/>
    <property type="match status" value="1"/>
</dbReference>
<feature type="region of interest" description="Disordered" evidence="3">
    <location>
        <begin position="1"/>
        <end position="21"/>
    </location>
</feature>
<dbReference type="InterPro" id="IPR050624">
    <property type="entry name" value="HTH-type_Tx_Regulator"/>
</dbReference>
<reference evidence="6" key="1">
    <citation type="journal article" date="2020" name="MBio">
        <title>Horizontal gene transfer to a defensive symbiont with a reduced genome amongst a multipartite beetle microbiome.</title>
        <authorList>
            <person name="Waterworth S.C."/>
            <person name="Florez L.V."/>
            <person name="Rees E.R."/>
            <person name="Hertweck C."/>
            <person name="Kaltenpoth M."/>
            <person name="Kwan J.C."/>
        </authorList>
    </citation>
    <scope>NUCLEOTIDE SEQUENCE [LARGE SCALE GENOMIC DNA]</scope>
</reference>
<dbReference type="Proteomes" id="UP000490535">
    <property type="component" value="Unassembled WGS sequence"/>
</dbReference>
<evidence type="ECO:0000313" key="5">
    <source>
        <dbReference type="EMBL" id="KAF1026042.1"/>
    </source>
</evidence>